<keyword evidence="9 11" id="KW-0472">Membrane</keyword>
<feature type="domain" description="Penicillin-binding protein transpeptidase" evidence="12">
    <location>
        <begin position="260"/>
        <end position="579"/>
    </location>
</feature>
<evidence type="ECO:0000256" key="1">
    <source>
        <dbReference type="ARBA" id="ARBA00004167"/>
    </source>
</evidence>
<evidence type="ECO:0000256" key="7">
    <source>
        <dbReference type="ARBA" id="ARBA00022984"/>
    </source>
</evidence>
<protein>
    <submittedName>
        <fullName evidence="14">Peptidoglycan glycosyltransferase</fullName>
        <ecNumber evidence="14">2.4.1.129</ecNumber>
    </submittedName>
</protein>
<feature type="domain" description="Penicillin-binding protein dimerisation" evidence="13">
    <location>
        <begin position="52"/>
        <end position="222"/>
    </location>
</feature>
<keyword evidence="3" id="KW-1003">Cell membrane</keyword>
<evidence type="ECO:0000256" key="4">
    <source>
        <dbReference type="ARBA" id="ARBA00022645"/>
    </source>
</evidence>
<dbReference type="PANTHER" id="PTHR30627:SF2">
    <property type="entry name" value="PEPTIDOGLYCAN D,D-TRANSPEPTIDASE MRDA"/>
    <property type="match status" value="1"/>
</dbReference>
<dbReference type="InterPro" id="IPR001460">
    <property type="entry name" value="PCN-bd_Tpept"/>
</dbReference>
<evidence type="ECO:0000259" key="12">
    <source>
        <dbReference type="Pfam" id="PF00905"/>
    </source>
</evidence>
<dbReference type="GO" id="GO:0071555">
    <property type="term" value="P:cell wall organization"/>
    <property type="evidence" value="ECO:0007669"/>
    <property type="project" value="UniProtKB-KW"/>
</dbReference>
<keyword evidence="8 11" id="KW-1133">Transmembrane helix</keyword>
<evidence type="ECO:0000256" key="3">
    <source>
        <dbReference type="ARBA" id="ARBA00022475"/>
    </source>
</evidence>
<keyword evidence="14" id="KW-0328">Glycosyltransferase</keyword>
<comment type="subcellular location">
    <subcellularLocation>
        <location evidence="2">Cell membrane</location>
    </subcellularLocation>
    <subcellularLocation>
        <location evidence="1">Membrane</location>
        <topology evidence="1">Single-pass membrane protein</topology>
    </subcellularLocation>
</comment>
<dbReference type="Pfam" id="PF03717">
    <property type="entry name" value="PBP_dimer"/>
    <property type="match status" value="1"/>
</dbReference>
<organism evidence="14">
    <name type="scientific">uncultured Paludibacter sp</name>
    <dbReference type="NCBI Taxonomy" id="497635"/>
    <lineage>
        <taxon>Bacteria</taxon>
        <taxon>Pseudomonadati</taxon>
        <taxon>Bacteroidota</taxon>
        <taxon>Bacteroidia</taxon>
        <taxon>Bacteroidales</taxon>
        <taxon>Paludibacteraceae</taxon>
        <taxon>Paludibacter</taxon>
        <taxon>environmental samples</taxon>
    </lineage>
</organism>
<dbReference type="InterPro" id="IPR012338">
    <property type="entry name" value="Beta-lactam/transpept-like"/>
</dbReference>
<dbReference type="SUPFAM" id="SSF56601">
    <property type="entry name" value="beta-lactamase/transpeptidase-like"/>
    <property type="match status" value="1"/>
</dbReference>
<sequence length="610" mass="68780">MINDKLQNRRFVITVIITVVVIIYILRLFSLQILDSKYKAGADSNAFLKKTIFPPRGLIYDRNDSLLVFNKPAYDIAFINREIKNLDTVSFCRDLRISTDFFKQQMAEVKDRKKNPGYSSYSPQVFLTQLSTEDVATIQQSMYKYPGFYIQNRTLREYKYHVAAHVLGSVGEVSRKTIENDDYYRQGDFAGRNGIEYTYEKDLRGEKGMEILLRDAKGRIKGKYEEGKKDIAAKAGKNLRLTLDVNLQKLGEELMGDKIGSVVAIEPKTGEILAMVTNPTFDPALLVGRERSKNYLNLLNDSRKPLINRATQAQYSPGSSIKPFQALIALDMGGITEKTIFGCSGPASYPVKCTHYHGSPVTLLSAIEESCNPYFWNAFRTTLEQKGYGEKNIYFKNEFAKWREEIMSFGFGKKLEDSDLYQQVNGNIPSINFYDKIYGVSGWKAMTIRSLSIGQGEILITPVQLANAVCAIANKGYYITAHLNKSDSLLRHKHTPMPNKNFYNIVDQGMWRVIEYGTARVAKIPGVSWCGKTGTVQNSRGKDHAFFIGYAPRENPKIAIAVTIENVGFGATYAAPIAKLMVEQYLNKKLSQSDDLGKIKNLKQKSNAAQ</sequence>
<dbReference type="Gene3D" id="3.40.710.10">
    <property type="entry name" value="DD-peptidase/beta-lactamase superfamily"/>
    <property type="match status" value="1"/>
</dbReference>
<evidence type="ECO:0000256" key="9">
    <source>
        <dbReference type="ARBA" id="ARBA00023136"/>
    </source>
</evidence>
<dbReference type="Gene3D" id="3.30.1390.30">
    <property type="entry name" value="Penicillin-binding protein 2a, domain 3"/>
    <property type="match status" value="1"/>
</dbReference>
<evidence type="ECO:0000259" key="13">
    <source>
        <dbReference type="Pfam" id="PF03717"/>
    </source>
</evidence>
<keyword evidence="7" id="KW-0573">Peptidoglycan synthesis</keyword>
<keyword evidence="10" id="KW-0961">Cell wall biogenesis/degradation</keyword>
<proteinExistence type="predicted"/>
<evidence type="ECO:0000313" key="14">
    <source>
        <dbReference type="EMBL" id="VBB47042.1"/>
    </source>
</evidence>
<keyword evidence="4" id="KW-0378">Hydrolase</keyword>
<evidence type="ECO:0000256" key="11">
    <source>
        <dbReference type="SAM" id="Phobius"/>
    </source>
</evidence>
<dbReference type="GO" id="GO:0005886">
    <property type="term" value="C:plasma membrane"/>
    <property type="evidence" value="ECO:0007669"/>
    <property type="project" value="UniProtKB-SubCell"/>
</dbReference>
<reference evidence="14" key="1">
    <citation type="submission" date="2018-07" db="EMBL/GenBank/DDBJ databases">
        <authorList>
            <consortium name="Genoscope - CEA"/>
            <person name="William W."/>
        </authorList>
    </citation>
    <scope>NUCLEOTIDE SEQUENCE</scope>
    <source>
        <strain evidence="14">IK1</strain>
    </source>
</reference>
<keyword evidence="4" id="KW-0645">Protease</keyword>
<dbReference type="InterPro" id="IPR050515">
    <property type="entry name" value="Beta-lactam/transpept"/>
</dbReference>
<dbReference type="EMBL" id="UPXZ01000037">
    <property type="protein sequence ID" value="VBB47042.1"/>
    <property type="molecule type" value="Genomic_DNA"/>
</dbReference>
<dbReference type="GO" id="GO:0008360">
    <property type="term" value="P:regulation of cell shape"/>
    <property type="evidence" value="ECO:0007669"/>
    <property type="project" value="UniProtKB-KW"/>
</dbReference>
<keyword evidence="14" id="KW-0808">Transferase</keyword>
<dbReference type="Gene3D" id="3.90.1310.10">
    <property type="entry name" value="Penicillin-binding protein 2a (Domain 2)"/>
    <property type="match status" value="1"/>
</dbReference>
<feature type="transmembrane region" description="Helical" evidence="11">
    <location>
        <begin position="12"/>
        <end position="29"/>
    </location>
</feature>
<gene>
    <name evidence="14" type="ORF">TRIP_D420017</name>
</gene>
<evidence type="ECO:0000256" key="2">
    <source>
        <dbReference type="ARBA" id="ARBA00004236"/>
    </source>
</evidence>
<evidence type="ECO:0000256" key="5">
    <source>
        <dbReference type="ARBA" id="ARBA00022692"/>
    </source>
</evidence>
<keyword evidence="4" id="KW-0121">Carboxypeptidase</keyword>
<dbReference type="InterPro" id="IPR036138">
    <property type="entry name" value="PBP_dimer_sf"/>
</dbReference>
<keyword evidence="5 11" id="KW-0812">Transmembrane</keyword>
<dbReference type="GO" id="GO:0008658">
    <property type="term" value="F:penicillin binding"/>
    <property type="evidence" value="ECO:0007669"/>
    <property type="project" value="InterPro"/>
</dbReference>
<dbReference type="GO" id="GO:0009252">
    <property type="term" value="P:peptidoglycan biosynthetic process"/>
    <property type="evidence" value="ECO:0007669"/>
    <property type="project" value="UniProtKB-KW"/>
</dbReference>
<keyword evidence="6" id="KW-0133">Cell shape</keyword>
<dbReference type="InterPro" id="IPR005311">
    <property type="entry name" value="PBP_dimer"/>
</dbReference>
<dbReference type="GO" id="GO:0071972">
    <property type="term" value="F:peptidoglycan L,D-transpeptidase activity"/>
    <property type="evidence" value="ECO:0007669"/>
    <property type="project" value="TreeGrafter"/>
</dbReference>
<evidence type="ECO:0000256" key="8">
    <source>
        <dbReference type="ARBA" id="ARBA00022989"/>
    </source>
</evidence>
<accession>A0A653AG59</accession>
<dbReference type="GO" id="GO:0016757">
    <property type="term" value="F:glycosyltransferase activity"/>
    <property type="evidence" value="ECO:0007669"/>
    <property type="project" value="UniProtKB-KW"/>
</dbReference>
<dbReference type="SUPFAM" id="SSF56519">
    <property type="entry name" value="Penicillin binding protein dimerisation domain"/>
    <property type="match status" value="1"/>
</dbReference>
<name>A0A653AG59_9BACT</name>
<dbReference type="PANTHER" id="PTHR30627">
    <property type="entry name" value="PEPTIDOGLYCAN D,D-TRANSPEPTIDASE"/>
    <property type="match status" value="1"/>
</dbReference>
<evidence type="ECO:0000256" key="6">
    <source>
        <dbReference type="ARBA" id="ARBA00022960"/>
    </source>
</evidence>
<dbReference type="EC" id="2.4.1.129" evidence="14"/>
<dbReference type="AlphaFoldDB" id="A0A653AG59"/>
<evidence type="ECO:0000256" key="10">
    <source>
        <dbReference type="ARBA" id="ARBA00023316"/>
    </source>
</evidence>
<dbReference type="Pfam" id="PF00905">
    <property type="entry name" value="Transpeptidase"/>
    <property type="match status" value="1"/>
</dbReference>